<name>A0A9W9HVM7_9EURO</name>
<reference evidence="2" key="2">
    <citation type="journal article" date="2023" name="IMA Fungus">
        <title>Comparative genomic study of the Penicillium genus elucidates a diverse pangenome and 15 lateral gene transfer events.</title>
        <authorList>
            <person name="Petersen C."/>
            <person name="Sorensen T."/>
            <person name="Nielsen M.R."/>
            <person name="Sondergaard T.E."/>
            <person name="Sorensen J.L."/>
            <person name="Fitzpatrick D.A."/>
            <person name="Frisvad J.C."/>
            <person name="Nielsen K.L."/>
        </authorList>
    </citation>
    <scope>NUCLEOTIDE SEQUENCE</scope>
    <source>
        <strain evidence="2">IBT 26290</strain>
    </source>
</reference>
<feature type="region of interest" description="Disordered" evidence="1">
    <location>
        <begin position="172"/>
        <end position="201"/>
    </location>
</feature>
<protein>
    <submittedName>
        <fullName evidence="2">Uncharacterized protein</fullName>
    </submittedName>
</protein>
<accession>A0A9W9HVM7</accession>
<dbReference type="RefSeq" id="XP_056540134.1">
    <property type="nucleotide sequence ID" value="XM_056690369.1"/>
</dbReference>
<sequence>MPFRGPAKGYIEALEHRLQVTENAFLKLLAQVSDSQLLDAFPDDASFKQDSPHGYTPLARLEKQGIEHWPQFPLDTADNIRQWQHVCIGPETSGSKRRVVDADRSAIHPAPQDSRKRKHAAFEETDRQVSGTNGRVSGIPGSHCGLETLSSPIAFHRIQGHSLLHSETQIDLDPNRDESNEATGADAAANASMHADGNAAEKITSSWEGAPSLDFQQKFLW</sequence>
<keyword evidence="3" id="KW-1185">Reference proteome</keyword>
<feature type="region of interest" description="Disordered" evidence="1">
    <location>
        <begin position="109"/>
        <end position="138"/>
    </location>
</feature>
<dbReference type="EMBL" id="JAPQKN010000006">
    <property type="protein sequence ID" value="KAJ5157145.1"/>
    <property type="molecule type" value="Genomic_DNA"/>
</dbReference>
<reference evidence="2" key="1">
    <citation type="submission" date="2022-11" db="EMBL/GenBank/DDBJ databases">
        <authorList>
            <person name="Petersen C."/>
        </authorList>
    </citation>
    <scope>NUCLEOTIDE SEQUENCE</scope>
    <source>
        <strain evidence="2">IBT 26290</strain>
    </source>
</reference>
<dbReference type="GeneID" id="81429545"/>
<evidence type="ECO:0000313" key="2">
    <source>
        <dbReference type="EMBL" id="KAJ5157145.1"/>
    </source>
</evidence>
<organism evidence="2 3">
    <name type="scientific">Penicillium canariense</name>
    <dbReference type="NCBI Taxonomy" id="189055"/>
    <lineage>
        <taxon>Eukaryota</taxon>
        <taxon>Fungi</taxon>
        <taxon>Dikarya</taxon>
        <taxon>Ascomycota</taxon>
        <taxon>Pezizomycotina</taxon>
        <taxon>Eurotiomycetes</taxon>
        <taxon>Eurotiomycetidae</taxon>
        <taxon>Eurotiales</taxon>
        <taxon>Aspergillaceae</taxon>
        <taxon>Penicillium</taxon>
    </lineage>
</organism>
<proteinExistence type="predicted"/>
<evidence type="ECO:0000256" key="1">
    <source>
        <dbReference type="SAM" id="MobiDB-lite"/>
    </source>
</evidence>
<evidence type="ECO:0000313" key="3">
    <source>
        <dbReference type="Proteomes" id="UP001149163"/>
    </source>
</evidence>
<dbReference type="AlphaFoldDB" id="A0A9W9HVM7"/>
<feature type="compositionally biased region" description="Low complexity" evidence="1">
    <location>
        <begin position="182"/>
        <end position="200"/>
    </location>
</feature>
<dbReference type="OrthoDB" id="10261408at2759"/>
<dbReference type="Proteomes" id="UP001149163">
    <property type="component" value="Unassembled WGS sequence"/>
</dbReference>
<comment type="caution">
    <text evidence="2">The sequence shown here is derived from an EMBL/GenBank/DDBJ whole genome shotgun (WGS) entry which is preliminary data.</text>
</comment>
<gene>
    <name evidence="2" type="ORF">N7482_008245</name>
</gene>